<evidence type="ECO:0000259" key="8">
    <source>
        <dbReference type="PROSITE" id="PS50928"/>
    </source>
</evidence>
<dbReference type="AlphaFoldDB" id="A0A9D0ZAT4"/>
<keyword evidence="3" id="KW-1003">Cell membrane</keyword>
<proteinExistence type="inferred from homology"/>
<evidence type="ECO:0000313" key="9">
    <source>
        <dbReference type="EMBL" id="HIQ72386.1"/>
    </source>
</evidence>
<keyword evidence="2 7" id="KW-0813">Transport</keyword>
<comment type="caution">
    <text evidence="9">The sequence shown here is derived from an EMBL/GenBank/DDBJ whole genome shotgun (WGS) entry which is preliminary data.</text>
</comment>
<dbReference type="InterPro" id="IPR000515">
    <property type="entry name" value="MetI-like"/>
</dbReference>
<dbReference type="PANTHER" id="PTHR30193">
    <property type="entry name" value="ABC TRANSPORTER PERMEASE PROTEIN"/>
    <property type="match status" value="1"/>
</dbReference>
<evidence type="ECO:0000313" key="10">
    <source>
        <dbReference type="Proteomes" id="UP000886887"/>
    </source>
</evidence>
<accession>A0A9D0ZAT4</accession>
<name>A0A9D0ZAT4_9FIRM</name>
<reference evidence="9" key="2">
    <citation type="journal article" date="2021" name="PeerJ">
        <title>Extensive microbial diversity within the chicken gut microbiome revealed by metagenomics and culture.</title>
        <authorList>
            <person name="Gilroy R."/>
            <person name="Ravi A."/>
            <person name="Getino M."/>
            <person name="Pursley I."/>
            <person name="Horton D.L."/>
            <person name="Alikhan N.F."/>
            <person name="Baker D."/>
            <person name="Gharbi K."/>
            <person name="Hall N."/>
            <person name="Watson M."/>
            <person name="Adriaenssens E.M."/>
            <person name="Foster-Nyarko E."/>
            <person name="Jarju S."/>
            <person name="Secka A."/>
            <person name="Antonio M."/>
            <person name="Oren A."/>
            <person name="Chaudhuri R.R."/>
            <person name="La Ragione R."/>
            <person name="Hildebrand F."/>
            <person name="Pallen M.J."/>
        </authorList>
    </citation>
    <scope>NUCLEOTIDE SEQUENCE</scope>
    <source>
        <strain evidence="9">ChiSxjej2B14-6234</strain>
    </source>
</reference>
<keyword evidence="6 7" id="KW-0472">Membrane</keyword>
<feature type="transmembrane region" description="Helical" evidence="7">
    <location>
        <begin position="84"/>
        <end position="107"/>
    </location>
</feature>
<dbReference type="InterPro" id="IPR051393">
    <property type="entry name" value="ABC_transporter_permease"/>
</dbReference>
<dbReference type="Pfam" id="PF00528">
    <property type="entry name" value="BPD_transp_1"/>
    <property type="match status" value="1"/>
</dbReference>
<evidence type="ECO:0000256" key="1">
    <source>
        <dbReference type="ARBA" id="ARBA00004651"/>
    </source>
</evidence>
<evidence type="ECO:0000256" key="2">
    <source>
        <dbReference type="ARBA" id="ARBA00022448"/>
    </source>
</evidence>
<feature type="transmembrane region" description="Helical" evidence="7">
    <location>
        <begin position="119"/>
        <end position="140"/>
    </location>
</feature>
<feature type="transmembrane region" description="Helical" evidence="7">
    <location>
        <begin position="210"/>
        <end position="231"/>
    </location>
</feature>
<keyword evidence="4 7" id="KW-0812">Transmembrane</keyword>
<reference evidence="9" key="1">
    <citation type="submission" date="2020-10" db="EMBL/GenBank/DDBJ databases">
        <authorList>
            <person name="Gilroy R."/>
        </authorList>
    </citation>
    <scope>NUCLEOTIDE SEQUENCE</scope>
    <source>
        <strain evidence="9">ChiSxjej2B14-6234</strain>
    </source>
</reference>
<comment type="similarity">
    <text evidence="7">Belongs to the binding-protein-dependent transport system permease family.</text>
</comment>
<comment type="subcellular location">
    <subcellularLocation>
        <location evidence="1 7">Cell membrane</location>
        <topology evidence="1 7">Multi-pass membrane protein</topology>
    </subcellularLocation>
</comment>
<dbReference type="CDD" id="cd06261">
    <property type="entry name" value="TM_PBP2"/>
    <property type="match status" value="1"/>
</dbReference>
<dbReference type="InterPro" id="IPR035906">
    <property type="entry name" value="MetI-like_sf"/>
</dbReference>
<dbReference type="PROSITE" id="PS50928">
    <property type="entry name" value="ABC_TM1"/>
    <property type="match status" value="1"/>
</dbReference>
<dbReference type="Gene3D" id="1.10.3720.10">
    <property type="entry name" value="MetI-like"/>
    <property type="match status" value="1"/>
</dbReference>
<dbReference type="EMBL" id="DVFJ01000034">
    <property type="protein sequence ID" value="HIQ72386.1"/>
    <property type="molecule type" value="Genomic_DNA"/>
</dbReference>
<evidence type="ECO:0000256" key="6">
    <source>
        <dbReference type="ARBA" id="ARBA00023136"/>
    </source>
</evidence>
<dbReference type="GO" id="GO:0005886">
    <property type="term" value="C:plasma membrane"/>
    <property type="evidence" value="ECO:0007669"/>
    <property type="project" value="UniProtKB-SubCell"/>
</dbReference>
<feature type="transmembrane region" description="Helical" evidence="7">
    <location>
        <begin position="163"/>
        <end position="189"/>
    </location>
</feature>
<dbReference type="Proteomes" id="UP000886887">
    <property type="component" value="Unassembled WGS sequence"/>
</dbReference>
<sequence length="300" mass="33539">MTDRKAVRVRPTRIRKTFWETVEPYVFLAPALTIFGLFLYYPFARTIYLSLFLTDKYGMAKVFWGVGNYTSIFKDPSFWRSLTVTLQFVVMVALGGLVVGLCTSLLTANKYRGVTFCSASYAMPVAIASAAASMAFRMILHPTNGLLNILLGTQISWTGDPRFALPVIAFLTVWLTSGINFIFISAGLRGIPPELYESASIDGAGYWRKFFHVTLPGLSPTLFFQIIINIIQAFQSFSQVKILTEGGPGDSTNLIVYAIYRDAFFNYRFGTAAARSVILFVIILAITLIQFSMEKRSVNY</sequence>
<evidence type="ECO:0000256" key="5">
    <source>
        <dbReference type="ARBA" id="ARBA00022989"/>
    </source>
</evidence>
<organism evidence="9 10">
    <name type="scientific">Candidatus Onthenecus intestinigallinarum</name>
    <dbReference type="NCBI Taxonomy" id="2840875"/>
    <lineage>
        <taxon>Bacteria</taxon>
        <taxon>Bacillati</taxon>
        <taxon>Bacillota</taxon>
        <taxon>Clostridia</taxon>
        <taxon>Eubacteriales</taxon>
        <taxon>Candidatus Onthenecus</taxon>
    </lineage>
</organism>
<evidence type="ECO:0000256" key="7">
    <source>
        <dbReference type="RuleBase" id="RU363032"/>
    </source>
</evidence>
<dbReference type="SUPFAM" id="SSF161098">
    <property type="entry name" value="MetI-like"/>
    <property type="match status" value="1"/>
</dbReference>
<evidence type="ECO:0000256" key="4">
    <source>
        <dbReference type="ARBA" id="ARBA00022692"/>
    </source>
</evidence>
<feature type="transmembrane region" description="Helical" evidence="7">
    <location>
        <begin position="21"/>
        <end position="43"/>
    </location>
</feature>
<evidence type="ECO:0000256" key="3">
    <source>
        <dbReference type="ARBA" id="ARBA00022475"/>
    </source>
</evidence>
<keyword evidence="5 7" id="KW-1133">Transmembrane helix</keyword>
<dbReference type="GO" id="GO:0055085">
    <property type="term" value="P:transmembrane transport"/>
    <property type="evidence" value="ECO:0007669"/>
    <property type="project" value="InterPro"/>
</dbReference>
<feature type="domain" description="ABC transmembrane type-1" evidence="8">
    <location>
        <begin position="82"/>
        <end position="290"/>
    </location>
</feature>
<feature type="transmembrane region" description="Helical" evidence="7">
    <location>
        <begin position="272"/>
        <end position="291"/>
    </location>
</feature>
<protein>
    <submittedName>
        <fullName evidence="9">Sugar ABC transporter permease</fullName>
    </submittedName>
</protein>
<dbReference type="PANTHER" id="PTHR30193:SF37">
    <property type="entry name" value="INNER MEMBRANE ABC TRANSPORTER PERMEASE PROTEIN YCJO"/>
    <property type="match status" value="1"/>
</dbReference>
<gene>
    <name evidence="9" type="ORF">IAB73_09295</name>
</gene>